<dbReference type="AlphaFoldDB" id="A0A8H3LPR3"/>
<keyword evidence="2" id="KW-0418">Kinase</keyword>
<feature type="domain" description="Protein kinase" evidence="1">
    <location>
        <begin position="636"/>
        <end position="876"/>
    </location>
</feature>
<dbReference type="InterPro" id="IPR000719">
    <property type="entry name" value="Prot_kinase_dom"/>
</dbReference>
<dbReference type="GO" id="GO:0004674">
    <property type="term" value="F:protein serine/threonine kinase activity"/>
    <property type="evidence" value="ECO:0007669"/>
    <property type="project" value="TreeGrafter"/>
</dbReference>
<evidence type="ECO:0000313" key="2">
    <source>
        <dbReference type="EMBL" id="GES89926.1"/>
    </source>
</evidence>
<dbReference type="InterPro" id="IPR011009">
    <property type="entry name" value="Kinase-like_dom_sf"/>
</dbReference>
<protein>
    <submittedName>
        <fullName evidence="2">Kinase-like domain-containing protein</fullName>
    </submittedName>
</protein>
<proteinExistence type="predicted"/>
<dbReference type="PROSITE" id="PS50011">
    <property type="entry name" value="PROTEIN_KINASE_DOM"/>
    <property type="match status" value="1"/>
</dbReference>
<gene>
    <name evidence="2" type="ORF">RCL2_001679200</name>
</gene>
<dbReference type="PANTHER" id="PTHR44329">
    <property type="entry name" value="SERINE/THREONINE-PROTEIN KINASE TNNI3K-RELATED"/>
    <property type="match status" value="1"/>
</dbReference>
<dbReference type="InterPro" id="IPR001245">
    <property type="entry name" value="Ser-Thr/Tyr_kinase_cat_dom"/>
</dbReference>
<dbReference type="SUPFAM" id="SSF56112">
    <property type="entry name" value="Protein kinase-like (PK-like)"/>
    <property type="match status" value="1"/>
</dbReference>
<dbReference type="OrthoDB" id="2313785at2759"/>
<reference evidence="2" key="1">
    <citation type="submission" date="2019-10" db="EMBL/GenBank/DDBJ databases">
        <title>Conservation and host-specific expression of non-tandemly repeated heterogenous ribosome RNA gene in arbuscular mycorrhizal fungi.</title>
        <authorList>
            <person name="Maeda T."/>
            <person name="Kobayashi Y."/>
            <person name="Nakagawa T."/>
            <person name="Ezawa T."/>
            <person name="Yamaguchi K."/>
            <person name="Bino T."/>
            <person name="Nishimoto Y."/>
            <person name="Shigenobu S."/>
            <person name="Kawaguchi M."/>
        </authorList>
    </citation>
    <scope>NUCLEOTIDE SEQUENCE</scope>
    <source>
        <strain evidence="2">HR1</strain>
    </source>
</reference>
<keyword evidence="2" id="KW-0808">Transferase</keyword>
<name>A0A8H3LPR3_9GLOM</name>
<dbReference type="InterPro" id="IPR051681">
    <property type="entry name" value="Ser/Thr_Kinases-Pseudokinases"/>
</dbReference>
<dbReference type="Gene3D" id="1.10.510.10">
    <property type="entry name" value="Transferase(Phosphotransferase) domain 1"/>
    <property type="match status" value="2"/>
</dbReference>
<accession>A0A8H3LPR3</accession>
<evidence type="ECO:0000259" key="1">
    <source>
        <dbReference type="PROSITE" id="PS50011"/>
    </source>
</evidence>
<dbReference type="Proteomes" id="UP000615446">
    <property type="component" value="Unassembled WGS sequence"/>
</dbReference>
<dbReference type="EMBL" id="BLAL01000193">
    <property type="protein sequence ID" value="GES89926.1"/>
    <property type="molecule type" value="Genomic_DNA"/>
</dbReference>
<sequence>MELLTKYHVDLSYGKEIIEKNFANWTSGNEIIDNFIRKKQLNYTENGLLFEWIPYSEFINIKEIGNNCLTTAIWKNGPIYYHNKSGVSEWIRGSFEKVTLKFLYDIQNITDESINKVESYMRCGKFIRARGISQSPDTKVYILVFNDSYLDDYCEKCGNLYRDKCCRIDQLKNNFTNRTSENAKLIDFIQKLQLKINSDDQIFEWISHNEFIYIKPIGDNCLTTAIWKDGPLHYDKCEKKYIRNFAYKKVGLRFLYDSRNINDEFLNKVESYSHFNGHWAYGISQNPDTKVYILVFSDRFLDYYCEKCDLIFEWIPYNKFTEIKRMNVEDEFAIAIWKDGPLIYTNKRLITKESYEKVFLNYLYNIQDITEFLNKVESYLVSGKIYGISQNPDTNVYILNGIEWCKQCQISQLKSNFTNWTSENVKLDEFVQKMQLKISSYDMIFEWIPYNEFTEIKGMNVEDELDEFATAIWKNITDEFLNKVELYIDGIRNIYGLSQDPDTKVYILVFSNECFSKYCLKCLKRYENYYSYFFLKYLYNSQNIINEITYSMENSYGISQNLKKKDFIILVFPLKYYCENCGEKYNNQFEIDSRVCIFCQTKHEDKKIRDLIQETRLNIDYNSNSVILEWIPYNQFNNIKEIGKGGFSTVYSAIWKDGLLYYEYHKHGGEWKRKSNTRVALKCLHNSQNFLDEFINEVKAYPNRKLENILKIYGISQNSDTKDYIMVLEYAEATGKQPFIDQAHNEILAISICNGTRPKINEKIMPKCYIDLIKKCWNSNPDNRPNSIEIKDTIKLFYDSLDQNFEKKEQKHYEIEEQFKKTQEYRKANFLSIKNNQVTVSHPQAVYSSRLLNPFTKNLDYNINNYDTVEIIDFTK</sequence>
<organism evidence="2 3">
    <name type="scientific">Rhizophagus clarus</name>
    <dbReference type="NCBI Taxonomy" id="94130"/>
    <lineage>
        <taxon>Eukaryota</taxon>
        <taxon>Fungi</taxon>
        <taxon>Fungi incertae sedis</taxon>
        <taxon>Mucoromycota</taxon>
        <taxon>Glomeromycotina</taxon>
        <taxon>Glomeromycetes</taxon>
        <taxon>Glomerales</taxon>
        <taxon>Glomeraceae</taxon>
        <taxon>Rhizophagus</taxon>
    </lineage>
</organism>
<dbReference type="Pfam" id="PF07714">
    <property type="entry name" value="PK_Tyr_Ser-Thr"/>
    <property type="match status" value="1"/>
</dbReference>
<dbReference type="GO" id="GO:0005524">
    <property type="term" value="F:ATP binding"/>
    <property type="evidence" value="ECO:0007669"/>
    <property type="project" value="InterPro"/>
</dbReference>
<comment type="caution">
    <text evidence="2">The sequence shown here is derived from an EMBL/GenBank/DDBJ whole genome shotgun (WGS) entry which is preliminary data.</text>
</comment>
<evidence type="ECO:0000313" key="3">
    <source>
        <dbReference type="Proteomes" id="UP000615446"/>
    </source>
</evidence>